<dbReference type="Proteomes" id="UP000239181">
    <property type="component" value="Unassembled WGS sequence"/>
</dbReference>
<dbReference type="OrthoDB" id="6555777at2"/>
<sequence length="66" mass="7299">MDVTPIPTPLAINEWMRQATVDAILQLCQQNQFGPADLIQIAHKLAQREAAADALTEQPDDHFACN</sequence>
<evidence type="ECO:0000313" key="2">
    <source>
        <dbReference type="Proteomes" id="UP000239181"/>
    </source>
</evidence>
<accession>A0A2S9I5T3</accession>
<evidence type="ECO:0000313" key="1">
    <source>
        <dbReference type="EMBL" id="PRD13121.1"/>
    </source>
</evidence>
<reference evidence="1 2" key="1">
    <citation type="submission" date="2017-10" db="EMBL/GenBank/DDBJ databases">
        <title>Draft genome of two endophytic bacteria isolated from 'guarana' Paullinia cupana (Mart.) Ducke.</title>
        <authorList>
            <person name="Siqueira K.A."/>
            <person name="Liotti R.G."/>
            <person name="Mendes T.A."/>
            <person name="Soares M.A."/>
        </authorList>
    </citation>
    <scope>NUCLEOTIDE SEQUENCE [LARGE SCALE GENOMIC DNA]</scope>
    <source>
        <strain evidence="1 2">342</strain>
    </source>
</reference>
<proteinExistence type="predicted"/>
<keyword evidence="2" id="KW-1185">Reference proteome</keyword>
<gene>
    <name evidence="1" type="ORF">CQW29_22880</name>
</gene>
<name>A0A2S9I5T3_9GAMM</name>
<dbReference type="EMBL" id="PDET01000022">
    <property type="protein sequence ID" value="PRD13121.1"/>
    <property type="molecule type" value="Genomic_DNA"/>
</dbReference>
<dbReference type="AlphaFoldDB" id="A0A2S9I5T3"/>
<protein>
    <submittedName>
        <fullName evidence="1">Uncharacterized protein</fullName>
    </submittedName>
</protein>
<comment type="caution">
    <text evidence="1">The sequence shown here is derived from an EMBL/GenBank/DDBJ whole genome shotgun (WGS) entry which is preliminary data.</text>
</comment>
<dbReference type="RefSeq" id="WP_105595052.1">
    <property type="nucleotide sequence ID" value="NZ_PDET01000022.1"/>
</dbReference>
<organism evidence="1 2">
    <name type="scientific">Pantoea coffeiphila</name>
    <dbReference type="NCBI Taxonomy" id="1465635"/>
    <lineage>
        <taxon>Bacteria</taxon>
        <taxon>Pseudomonadati</taxon>
        <taxon>Pseudomonadota</taxon>
        <taxon>Gammaproteobacteria</taxon>
        <taxon>Enterobacterales</taxon>
        <taxon>Erwiniaceae</taxon>
        <taxon>Pantoea</taxon>
    </lineage>
</organism>